<dbReference type="RefSeq" id="XP_002505446.1">
    <property type="nucleotide sequence ID" value="XM_002505400.1"/>
</dbReference>
<keyword evidence="7" id="KW-0472">Membrane</keyword>
<evidence type="ECO:0000256" key="3">
    <source>
        <dbReference type="ARBA" id="ARBA00005822"/>
    </source>
</evidence>
<dbReference type="PIRSF" id="PIRSF010072">
    <property type="entry name" value="DUF1448"/>
    <property type="match status" value="1"/>
</dbReference>
<dbReference type="InParanoid" id="C1EG27"/>
<gene>
    <name evidence="11" type="ORF">MICPUN_87458</name>
</gene>
<name>C1EG27_MICCC</name>
<comment type="subcellular location">
    <subcellularLocation>
        <location evidence="1">Cell projection</location>
        <location evidence="1">Cilium membrane</location>
    </subcellularLocation>
    <subcellularLocation>
        <location evidence="2">Cytoplasm</location>
        <location evidence="2">Cytoskeleton</location>
        <location evidence="2">Microtubule organizing center</location>
        <location evidence="2">Centrosome</location>
        <location evidence="2">Centriolar satellite</location>
    </subcellularLocation>
</comment>
<dbReference type="Proteomes" id="UP000002009">
    <property type="component" value="Chromosome 13"/>
</dbReference>
<evidence type="ECO:0000256" key="8">
    <source>
        <dbReference type="ARBA" id="ARBA00023212"/>
    </source>
</evidence>
<evidence type="ECO:0000256" key="9">
    <source>
        <dbReference type="ARBA" id="ARBA00023273"/>
    </source>
</evidence>
<evidence type="ECO:0000256" key="1">
    <source>
        <dbReference type="ARBA" id="ARBA00004309"/>
    </source>
</evidence>
<dbReference type="PANTHER" id="PTHR21351">
    <property type="entry name" value="BARDET-BIEDL SYNDROME PROTEIN 5"/>
    <property type="match status" value="1"/>
</dbReference>
<comment type="similarity">
    <text evidence="3">Belongs to the BBS5 family.</text>
</comment>
<evidence type="ECO:0000259" key="10">
    <source>
        <dbReference type="SMART" id="SM00683"/>
    </source>
</evidence>
<dbReference type="AlphaFoldDB" id="C1EG27"/>
<dbReference type="GeneID" id="8248621"/>
<dbReference type="GO" id="GO:0060271">
    <property type="term" value="P:cilium assembly"/>
    <property type="evidence" value="ECO:0007669"/>
    <property type="project" value="TreeGrafter"/>
</dbReference>
<evidence type="ECO:0000313" key="12">
    <source>
        <dbReference type="Proteomes" id="UP000002009"/>
    </source>
</evidence>
<dbReference type="STRING" id="296587.C1EG27"/>
<evidence type="ECO:0000256" key="6">
    <source>
        <dbReference type="ARBA" id="ARBA00023069"/>
    </source>
</evidence>
<dbReference type="GO" id="GO:0060170">
    <property type="term" value="C:ciliary membrane"/>
    <property type="evidence" value="ECO:0007669"/>
    <property type="project" value="UniProtKB-SubCell"/>
</dbReference>
<dbReference type="GO" id="GO:0032266">
    <property type="term" value="F:phosphatidylinositol-3-phosphate binding"/>
    <property type="evidence" value="ECO:0007669"/>
    <property type="project" value="TreeGrafter"/>
</dbReference>
<keyword evidence="12" id="KW-1185">Reference proteome</keyword>
<evidence type="ECO:0000256" key="4">
    <source>
        <dbReference type="ARBA" id="ARBA00022475"/>
    </source>
</evidence>
<dbReference type="EMBL" id="CP001331">
    <property type="protein sequence ID" value="ACO66704.1"/>
    <property type="molecule type" value="Genomic_DNA"/>
</dbReference>
<proteinExistence type="inferred from homology"/>
<dbReference type="GO" id="GO:0036064">
    <property type="term" value="C:ciliary basal body"/>
    <property type="evidence" value="ECO:0007669"/>
    <property type="project" value="TreeGrafter"/>
</dbReference>
<feature type="domain" description="BBSome complex member BBS5 PH" evidence="10">
    <location>
        <begin position="34"/>
        <end position="88"/>
    </location>
</feature>
<keyword evidence="8" id="KW-0206">Cytoskeleton</keyword>
<evidence type="ECO:0000256" key="7">
    <source>
        <dbReference type="ARBA" id="ARBA00023136"/>
    </source>
</evidence>
<dbReference type="InterPro" id="IPR006606">
    <property type="entry name" value="BBL5"/>
</dbReference>
<organism evidence="11 12">
    <name type="scientific">Micromonas commoda (strain RCC299 / NOUM17 / CCMP2709)</name>
    <name type="common">Picoplanktonic green alga</name>
    <dbReference type="NCBI Taxonomy" id="296587"/>
    <lineage>
        <taxon>Eukaryota</taxon>
        <taxon>Viridiplantae</taxon>
        <taxon>Chlorophyta</taxon>
        <taxon>Mamiellophyceae</taxon>
        <taxon>Mamiellales</taxon>
        <taxon>Mamiellaceae</taxon>
        <taxon>Micromonas</taxon>
    </lineage>
</organism>
<accession>C1EG27</accession>
<feature type="domain" description="BBSome complex member BBS5 PH" evidence="10">
    <location>
        <begin position="164"/>
        <end position="218"/>
    </location>
</feature>
<dbReference type="OrthoDB" id="10261999at2759"/>
<sequence length="345" mass="38870">MSSVSKKDGPNAVWQDREIRFDVRLKDLNLRKGEFEIDHLQGVEDTKGNTGDKGELVVTNLRTIWVSSKRRNINLSIGYGAMVSINTRTANTRLRGQTQSLYIMTKFNGSRFEFIFTNLVSNSPRLFTTIQAVQRAYDASKMYRDLKLRGAIIADKELKLLPKEEVYNKVNGVWNLSSEQGNLGTFFITNVRVVWHANMAENFNVSIPYIQMKSVSVRDSKFGQALVVHTTHRSGGYILGFRVDPAEKLKEVFTEIEGLHKVFSANPIFGVEFSVEERAGSLSSVSVPRETDDVEIVNDGEAFKAYYAFGGEPGEKREVVFCPELGLAIEKLPEGVTIEQLWNIV</sequence>
<dbReference type="KEGG" id="mis:MICPUN_87458"/>
<keyword evidence="5" id="KW-0963">Cytoplasm</keyword>
<evidence type="ECO:0000256" key="5">
    <source>
        <dbReference type="ARBA" id="ARBA00022490"/>
    </source>
</evidence>
<reference evidence="11 12" key="1">
    <citation type="journal article" date="2009" name="Science">
        <title>Green evolution and dynamic adaptations revealed by genomes of the marine picoeukaryotes Micromonas.</title>
        <authorList>
            <person name="Worden A.Z."/>
            <person name="Lee J.H."/>
            <person name="Mock T."/>
            <person name="Rouze P."/>
            <person name="Simmons M.P."/>
            <person name="Aerts A.L."/>
            <person name="Allen A.E."/>
            <person name="Cuvelier M.L."/>
            <person name="Derelle E."/>
            <person name="Everett M.V."/>
            <person name="Foulon E."/>
            <person name="Grimwood J."/>
            <person name="Gundlach H."/>
            <person name="Henrissat B."/>
            <person name="Napoli C."/>
            <person name="McDonald S.M."/>
            <person name="Parker M.S."/>
            <person name="Rombauts S."/>
            <person name="Salamov A."/>
            <person name="Von Dassow P."/>
            <person name="Badger J.H."/>
            <person name="Coutinho P.M."/>
            <person name="Demir E."/>
            <person name="Dubchak I."/>
            <person name="Gentemann C."/>
            <person name="Eikrem W."/>
            <person name="Gready J.E."/>
            <person name="John U."/>
            <person name="Lanier W."/>
            <person name="Lindquist E.A."/>
            <person name="Lucas S."/>
            <person name="Mayer K.F."/>
            <person name="Moreau H."/>
            <person name="Not F."/>
            <person name="Otillar R."/>
            <person name="Panaud O."/>
            <person name="Pangilinan J."/>
            <person name="Paulsen I."/>
            <person name="Piegu B."/>
            <person name="Poliakov A."/>
            <person name="Robbens S."/>
            <person name="Schmutz J."/>
            <person name="Toulza E."/>
            <person name="Wyss T."/>
            <person name="Zelensky A."/>
            <person name="Zhou K."/>
            <person name="Armbrust E.V."/>
            <person name="Bhattacharya D."/>
            <person name="Goodenough U.W."/>
            <person name="Van de Peer Y."/>
            <person name="Grigoriev I.V."/>
        </authorList>
    </citation>
    <scope>NUCLEOTIDE SEQUENCE [LARGE SCALE GENOMIC DNA]</scope>
    <source>
        <strain evidence="12">RCC299 / NOUM17</strain>
    </source>
</reference>
<dbReference type="InterPro" id="IPR014003">
    <property type="entry name" value="BBS5_PH"/>
</dbReference>
<evidence type="ECO:0000256" key="2">
    <source>
        <dbReference type="ARBA" id="ARBA00004607"/>
    </source>
</evidence>
<protein>
    <recommendedName>
        <fullName evidence="10">BBSome complex member BBS5 PH domain-containing protein</fullName>
    </recommendedName>
</protein>
<dbReference type="GO" id="GO:0034464">
    <property type="term" value="C:BBSome"/>
    <property type="evidence" value="ECO:0007669"/>
    <property type="project" value="InterPro"/>
</dbReference>
<keyword evidence="4" id="KW-1003">Cell membrane</keyword>
<dbReference type="PANTHER" id="PTHR21351:SF0">
    <property type="entry name" value="BARDET-BIEDL SYNDROME 5 PROTEIN"/>
    <property type="match status" value="1"/>
</dbReference>
<keyword evidence="6" id="KW-0969">Cilium</keyword>
<keyword evidence="9" id="KW-0966">Cell projection</keyword>
<dbReference type="Pfam" id="PF07289">
    <property type="entry name" value="BBL5"/>
    <property type="match status" value="1"/>
</dbReference>
<dbReference type="OMA" id="PNFGIQY"/>
<dbReference type="eggNOG" id="ENOG502QR2Z">
    <property type="taxonomic scope" value="Eukaryota"/>
</dbReference>
<evidence type="ECO:0000313" key="11">
    <source>
        <dbReference type="EMBL" id="ACO66704.1"/>
    </source>
</evidence>
<dbReference type="SMART" id="SM00683">
    <property type="entry name" value="DM16"/>
    <property type="match status" value="2"/>
</dbReference>
<dbReference type="InterPro" id="IPR030804">
    <property type="entry name" value="BBS5/fem-3"/>
</dbReference>